<feature type="transmembrane region" description="Helical" evidence="8">
    <location>
        <begin position="251"/>
        <end position="269"/>
    </location>
</feature>
<dbReference type="GO" id="GO:0005464">
    <property type="term" value="F:UDP-xylose transmembrane transporter activity"/>
    <property type="evidence" value="ECO:0007669"/>
    <property type="project" value="TreeGrafter"/>
</dbReference>
<feature type="region of interest" description="Disordered" evidence="7">
    <location>
        <begin position="77"/>
        <end position="98"/>
    </location>
</feature>
<keyword evidence="2" id="KW-0813">Transport</keyword>
<proteinExistence type="predicted"/>
<evidence type="ECO:0000313" key="10">
    <source>
        <dbReference type="Proteomes" id="UP000054559"/>
    </source>
</evidence>
<feature type="region of interest" description="Disordered" evidence="7">
    <location>
        <begin position="1"/>
        <end position="30"/>
    </location>
</feature>
<name>A0A0J8R8N2_COCIT</name>
<evidence type="ECO:0000256" key="1">
    <source>
        <dbReference type="ARBA" id="ARBA00004127"/>
    </source>
</evidence>
<dbReference type="OrthoDB" id="999962at2759"/>
<dbReference type="GO" id="GO:0005789">
    <property type="term" value="C:endoplasmic reticulum membrane"/>
    <property type="evidence" value="ECO:0007669"/>
    <property type="project" value="TreeGrafter"/>
</dbReference>
<gene>
    <name evidence="9" type="ORF">CISG_02633</name>
</gene>
<feature type="transmembrane region" description="Helical" evidence="8">
    <location>
        <begin position="198"/>
        <end position="218"/>
    </location>
</feature>
<organism evidence="9 10">
    <name type="scientific">Coccidioides immitis RMSCC 3703</name>
    <dbReference type="NCBI Taxonomy" id="454286"/>
    <lineage>
        <taxon>Eukaryota</taxon>
        <taxon>Fungi</taxon>
        <taxon>Dikarya</taxon>
        <taxon>Ascomycota</taxon>
        <taxon>Pezizomycotina</taxon>
        <taxon>Eurotiomycetes</taxon>
        <taxon>Eurotiomycetidae</taxon>
        <taxon>Onygenales</taxon>
        <taxon>Onygenaceae</taxon>
        <taxon>Coccidioides</taxon>
    </lineage>
</organism>
<feature type="transmembrane region" description="Helical" evidence="8">
    <location>
        <begin position="224"/>
        <end position="244"/>
    </location>
</feature>
<dbReference type="PANTHER" id="PTHR10778">
    <property type="entry name" value="SOLUTE CARRIER FAMILY 35 MEMBER B"/>
    <property type="match status" value="1"/>
</dbReference>
<dbReference type="STRING" id="454286.A0A0J8R8N2"/>
<evidence type="ECO:0000256" key="3">
    <source>
        <dbReference type="ARBA" id="ARBA00022597"/>
    </source>
</evidence>
<reference evidence="10" key="1">
    <citation type="journal article" date="2010" name="Genome Res.">
        <title>Population genomic sequencing of Coccidioides fungi reveals recent hybridization and transposon control.</title>
        <authorList>
            <person name="Neafsey D.E."/>
            <person name="Barker B.M."/>
            <person name="Sharpton T.J."/>
            <person name="Stajich J.E."/>
            <person name="Park D.J."/>
            <person name="Whiston E."/>
            <person name="Hung C.-Y."/>
            <person name="McMahan C."/>
            <person name="White J."/>
            <person name="Sykes S."/>
            <person name="Heiman D."/>
            <person name="Young S."/>
            <person name="Zeng Q."/>
            <person name="Abouelleil A."/>
            <person name="Aftuck L."/>
            <person name="Bessette D."/>
            <person name="Brown A."/>
            <person name="FitzGerald M."/>
            <person name="Lui A."/>
            <person name="Macdonald J.P."/>
            <person name="Priest M."/>
            <person name="Orbach M.J."/>
            <person name="Galgiani J.N."/>
            <person name="Kirkland T.N."/>
            <person name="Cole G.T."/>
            <person name="Birren B.W."/>
            <person name="Henn M.R."/>
            <person name="Taylor J.W."/>
            <person name="Rounsley S.D."/>
        </authorList>
    </citation>
    <scope>NUCLEOTIDE SEQUENCE [LARGE SCALE GENOMIC DNA]</scope>
    <source>
        <strain evidence="10">RMSCC 3703</strain>
    </source>
</reference>
<keyword evidence="6 8" id="KW-0472">Membrane</keyword>
<feature type="compositionally biased region" description="Basic residues" evidence="7">
    <location>
        <begin position="12"/>
        <end position="23"/>
    </location>
</feature>
<evidence type="ECO:0000313" key="9">
    <source>
        <dbReference type="EMBL" id="KMU81256.1"/>
    </source>
</evidence>
<evidence type="ECO:0000256" key="8">
    <source>
        <dbReference type="SAM" id="Phobius"/>
    </source>
</evidence>
<dbReference type="GO" id="GO:0005462">
    <property type="term" value="F:UDP-N-acetylglucosamine transmembrane transporter activity"/>
    <property type="evidence" value="ECO:0007669"/>
    <property type="project" value="TreeGrafter"/>
</dbReference>
<sequence>MADSAGSSTTPRRMHNNRRRRTHVQNGLVDNNHKASKCIWRPATLKIFSEMSGTTPTHDADRTILRRTPRLRELDNSLLDPSSHKPANPNGFISTVKPNNTPIPDGPERVGDIATAVAHATVPAWANVGFMLALIFGGCCANVFTLEAIVTDMPHAGALITFTQFAMTSLLTLPNILSFSAGPKFLFLKARGIPLKDWIIFTAFFMTVNLMNNSAFLFKISVPLHIIIRSGGPVTSMIIGYLYNSKRYTRVQIFAVSMLSIGVVTSALADASAKGKSLDLGLNSSDNEVSPTRTLLGFAILGLAMILAAFQEIRAGIIGAKIKSLLSSPSVLASFPVLASTSSAHSSINSVMPNSSTIPASASTLLPSFLSDYSLFQPYLLLTSLVDSPPLHSLLSRVPLKMIYLLLNALTQYLCIRGVYLLSAKSSSLTVTIVLNIRKLTCRPPRPDLNTYRVAALKFNIPSPRNGAQSALTR</sequence>
<comment type="subcellular location">
    <subcellularLocation>
        <location evidence="1">Endomembrane system</location>
        <topology evidence="1">Multi-pass membrane protein</topology>
    </subcellularLocation>
</comment>
<keyword evidence="5 8" id="KW-1133">Transmembrane helix</keyword>
<dbReference type="Proteomes" id="UP000054559">
    <property type="component" value="Unassembled WGS sequence"/>
</dbReference>
<evidence type="ECO:0000256" key="5">
    <source>
        <dbReference type="ARBA" id="ARBA00022989"/>
    </source>
</evidence>
<feature type="transmembrane region" description="Helical" evidence="8">
    <location>
        <begin position="128"/>
        <end position="150"/>
    </location>
</feature>
<feature type="compositionally biased region" description="Polar residues" evidence="7">
    <location>
        <begin position="1"/>
        <end position="11"/>
    </location>
</feature>
<dbReference type="PANTHER" id="PTHR10778:SF4">
    <property type="entry name" value="NUCLEOTIDE SUGAR TRANSPORTER SLC35B4"/>
    <property type="match status" value="1"/>
</dbReference>
<evidence type="ECO:0000256" key="7">
    <source>
        <dbReference type="SAM" id="MobiDB-lite"/>
    </source>
</evidence>
<evidence type="ECO:0000256" key="4">
    <source>
        <dbReference type="ARBA" id="ARBA00022692"/>
    </source>
</evidence>
<dbReference type="Pfam" id="PF08449">
    <property type="entry name" value="UAA"/>
    <property type="match status" value="2"/>
</dbReference>
<feature type="transmembrane region" description="Helical" evidence="8">
    <location>
        <begin position="156"/>
        <end position="177"/>
    </location>
</feature>
<accession>A0A0J8R8N2</accession>
<keyword evidence="4 8" id="KW-0812">Transmembrane</keyword>
<protein>
    <submittedName>
        <fullName evidence="9">UDP-xylose and UDP-N-acetylglucosamine transporter</fullName>
    </submittedName>
</protein>
<evidence type="ECO:0000256" key="2">
    <source>
        <dbReference type="ARBA" id="ARBA00022448"/>
    </source>
</evidence>
<dbReference type="GO" id="GO:0000139">
    <property type="term" value="C:Golgi membrane"/>
    <property type="evidence" value="ECO:0007669"/>
    <property type="project" value="TreeGrafter"/>
</dbReference>
<dbReference type="InterPro" id="IPR013657">
    <property type="entry name" value="SCL35B1-4/HUT1"/>
</dbReference>
<feature type="transmembrane region" description="Helical" evidence="8">
    <location>
        <begin position="289"/>
        <end position="310"/>
    </location>
</feature>
<keyword evidence="3" id="KW-0762">Sugar transport</keyword>
<dbReference type="EMBL" id="DS268125">
    <property type="protein sequence ID" value="KMU81256.1"/>
    <property type="molecule type" value="Genomic_DNA"/>
</dbReference>
<dbReference type="AlphaFoldDB" id="A0A0J8R8N2"/>
<evidence type="ECO:0000256" key="6">
    <source>
        <dbReference type="ARBA" id="ARBA00023136"/>
    </source>
</evidence>